<evidence type="ECO:0000256" key="15">
    <source>
        <dbReference type="PIRSR" id="PIRSR611782-2"/>
    </source>
</evidence>
<dbReference type="EMBL" id="JACJUU010000001">
    <property type="protein sequence ID" value="MBC2768667.1"/>
    <property type="molecule type" value="Genomic_DNA"/>
</dbReference>
<dbReference type="SUPFAM" id="SSF50156">
    <property type="entry name" value="PDZ domain-like"/>
    <property type="match status" value="2"/>
</dbReference>
<dbReference type="SUPFAM" id="SSF50494">
    <property type="entry name" value="Trypsin-like serine proteases"/>
    <property type="match status" value="1"/>
</dbReference>
<keyword evidence="20" id="KW-1185">Reference proteome</keyword>
<feature type="chain" id="PRO_5039124809" description="Probable periplasmic serine endoprotease DegP-like" evidence="17">
    <location>
        <begin position="36"/>
        <end position="495"/>
    </location>
</feature>
<comment type="similarity">
    <text evidence="3">Belongs to the peptidase S1C family.</text>
</comment>
<evidence type="ECO:0000313" key="19">
    <source>
        <dbReference type="EMBL" id="MBC2768667.1"/>
    </source>
</evidence>
<keyword evidence="12" id="KW-0346">Stress response</keyword>
<dbReference type="InterPro" id="IPR011782">
    <property type="entry name" value="Pept_S1C_Do"/>
</dbReference>
<keyword evidence="10" id="KW-0378">Hydrolase</keyword>
<dbReference type="InterPro" id="IPR001478">
    <property type="entry name" value="PDZ"/>
</dbReference>
<name>A0A842HK41_9BURK</name>
<dbReference type="PANTHER" id="PTHR22939:SF130">
    <property type="entry name" value="PERIPLASMIC SERINE ENDOPROTEASE DEGP-LIKE-RELATED"/>
    <property type="match status" value="1"/>
</dbReference>
<evidence type="ECO:0000256" key="1">
    <source>
        <dbReference type="ARBA" id="ARBA00001772"/>
    </source>
</evidence>
<evidence type="ECO:0000256" key="16">
    <source>
        <dbReference type="SAM" id="MobiDB-lite"/>
    </source>
</evidence>
<reference evidence="19 20" key="1">
    <citation type="submission" date="2020-08" db="EMBL/GenBank/DDBJ databases">
        <title>Paraeoetvoesia sp. YC-7-48 draft genome sequence.</title>
        <authorList>
            <person name="Yao L."/>
        </authorList>
    </citation>
    <scope>NUCLEOTIDE SEQUENCE [LARGE SCALE GENOMIC DNA]</scope>
    <source>
        <strain evidence="20">YC-7-48</strain>
    </source>
</reference>
<feature type="binding site" evidence="15">
    <location>
        <begin position="237"/>
        <end position="239"/>
    </location>
    <ligand>
        <name>substrate</name>
    </ligand>
</feature>
<dbReference type="Gene3D" id="2.40.10.120">
    <property type="match status" value="1"/>
</dbReference>
<keyword evidence="11" id="KW-0720">Serine protease</keyword>
<protein>
    <recommendedName>
        <fullName evidence="5">Probable periplasmic serine endoprotease DegP-like</fullName>
        <ecNumber evidence="4">3.4.21.107</ecNumber>
    </recommendedName>
    <alternativeName>
        <fullName evidence="13">Protease Do</fullName>
    </alternativeName>
</protein>
<comment type="subcellular location">
    <subcellularLocation>
        <location evidence="2">Periplasm</location>
    </subcellularLocation>
</comment>
<evidence type="ECO:0000256" key="11">
    <source>
        <dbReference type="ARBA" id="ARBA00022825"/>
    </source>
</evidence>
<evidence type="ECO:0000256" key="9">
    <source>
        <dbReference type="ARBA" id="ARBA00022764"/>
    </source>
</evidence>
<feature type="active site" description="Charge relay system" evidence="14">
    <location>
        <position position="138"/>
    </location>
</feature>
<evidence type="ECO:0000256" key="5">
    <source>
        <dbReference type="ARBA" id="ARBA00013958"/>
    </source>
</evidence>
<evidence type="ECO:0000256" key="3">
    <source>
        <dbReference type="ARBA" id="ARBA00010541"/>
    </source>
</evidence>
<evidence type="ECO:0000256" key="7">
    <source>
        <dbReference type="ARBA" id="ARBA00022729"/>
    </source>
</evidence>
<dbReference type="Pfam" id="PF13180">
    <property type="entry name" value="PDZ_2"/>
    <property type="match status" value="1"/>
</dbReference>
<accession>A0A842HK41</accession>
<feature type="domain" description="PDZ" evidence="18">
    <location>
        <begin position="288"/>
        <end position="347"/>
    </location>
</feature>
<sequence length="495" mass="51432">MMRSTTADSSLKRFVFAAATACVVAFAGHAAQAQAQAQSSVPVLSVPDFTEVVAKSEGSVVNIRTTENVSVRSSPMGPGNDPYEMFRWFFGPDFVPPGGGRQRNAPAPTPDGQQREVPRGVGSGFIISQDGYILTNTHVVEGANGIFVTMTDGKEYKAKIVGTDARTDVALIKIEAAGLKPLPIGDSKTLRKGQWVLAIGSPFGLESTVTSGIVSAINRDTGDYLPFIQTDVAVNPGNSGGPLLDLAGNVVGINSQIVSQSGGFMGISLAIPIDEAMRIVEQLKTDGKVTRGRIGVQIGPVAEEVAKAIGLPKAEGAMVSNVEEGGPAAEAGVQPGDVITRFESTPITQWSDLPRVVGGTKPGTRASMQVWRKGKEVTLRVKVGEFEAEAPAPDQAAATPDATAADALGLKVSVIPPNVKEREKVRTGVLVTEAGGPAAAAGIAPGDIILTLNDADVKDPEQFAKLVSGLDKSRAAALLVQRGGQSQWVVVTPAK</sequence>
<evidence type="ECO:0000256" key="14">
    <source>
        <dbReference type="PIRSR" id="PIRSR611782-1"/>
    </source>
</evidence>
<dbReference type="PROSITE" id="PS50106">
    <property type="entry name" value="PDZ"/>
    <property type="match status" value="1"/>
</dbReference>
<evidence type="ECO:0000256" key="13">
    <source>
        <dbReference type="ARBA" id="ARBA00032850"/>
    </source>
</evidence>
<dbReference type="GO" id="GO:0042597">
    <property type="term" value="C:periplasmic space"/>
    <property type="evidence" value="ECO:0007669"/>
    <property type="project" value="UniProtKB-SubCell"/>
</dbReference>
<organism evidence="19 20">
    <name type="scientific">Pusillimonas minor</name>
    <dbReference type="NCBI Taxonomy" id="2697024"/>
    <lineage>
        <taxon>Bacteria</taxon>
        <taxon>Pseudomonadati</taxon>
        <taxon>Pseudomonadota</taxon>
        <taxon>Betaproteobacteria</taxon>
        <taxon>Burkholderiales</taxon>
        <taxon>Alcaligenaceae</taxon>
        <taxon>Pusillimonas</taxon>
    </lineage>
</organism>
<keyword evidence="9" id="KW-0574">Periplasm</keyword>
<dbReference type="AlphaFoldDB" id="A0A842HK41"/>
<dbReference type="InterPro" id="IPR001940">
    <property type="entry name" value="Peptidase_S1C"/>
</dbReference>
<dbReference type="Gene3D" id="2.30.42.10">
    <property type="match status" value="2"/>
</dbReference>
<evidence type="ECO:0000256" key="4">
    <source>
        <dbReference type="ARBA" id="ARBA00013035"/>
    </source>
</evidence>
<feature type="signal peptide" evidence="17">
    <location>
        <begin position="1"/>
        <end position="35"/>
    </location>
</feature>
<evidence type="ECO:0000256" key="12">
    <source>
        <dbReference type="ARBA" id="ARBA00023016"/>
    </source>
</evidence>
<keyword evidence="8" id="KW-0677">Repeat</keyword>
<comment type="caution">
    <text evidence="19">The sequence shown here is derived from an EMBL/GenBank/DDBJ whole genome shotgun (WGS) entry which is preliminary data.</text>
</comment>
<feature type="binding site" evidence="15">
    <location>
        <position position="168"/>
    </location>
    <ligand>
        <name>substrate</name>
    </ligand>
</feature>
<dbReference type="InterPro" id="IPR036034">
    <property type="entry name" value="PDZ_sf"/>
</dbReference>
<dbReference type="Pfam" id="PF13365">
    <property type="entry name" value="Trypsin_2"/>
    <property type="match status" value="1"/>
</dbReference>
<dbReference type="GO" id="GO:0004252">
    <property type="term" value="F:serine-type endopeptidase activity"/>
    <property type="evidence" value="ECO:0007669"/>
    <property type="project" value="InterPro"/>
</dbReference>
<dbReference type="Proteomes" id="UP000545386">
    <property type="component" value="Unassembled WGS sequence"/>
</dbReference>
<dbReference type="Pfam" id="PF17820">
    <property type="entry name" value="PDZ_6"/>
    <property type="match status" value="1"/>
</dbReference>
<gene>
    <name evidence="19" type="ORF">GTU67_01910</name>
</gene>
<comment type="catalytic activity">
    <reaction evidence="1">
        <text>Acts on substrates that are at least partially unfolded. The cleavage site P1 residue is normally between a pair of hydrophobic residues, such as Val-|-Val.</text>
        <dbReference type="EC" id="3.4.21.107"/>
    </reaction>
</comment>
<dbReference type="PANTHER" id="PTHR22939">
    <property type="entry name" value="SERINE PROTEASE FAMILY S1C HTRA-RELATED"/>
    <property type="match status" value="1"/>
</dbReference>
<evidence type="ECO:0000256" key="17">
    <source>
        <dbReference type="SAM" id="SignalP"/>
    </source>
</evidence>
<dbReference type="PRINTS" id="PR00834">
    <property type="entry name" value="PROTEASES2C"/>
</dbReference>
<dbReference type="InterPro" id="IPR009003">
    <property type="entry name" value="Peptidase_S1_PA"/>
</dbReference>
<evidence type="ECO:0000256" key="10">
    <source>
        <dbReference type="ARBA" id="ARBA00022801"/>
    </source>
</evidence>
<dbReference type="CDD" id="cd10839">
    <property type="entry name" value="cpPDZ1_DegP-like"/>
    <property type="match status" value="1"/>
</dbReference>
<dbReference type="NCBIfam" id="TIGR02037">
    <property type="entry name" value="degP_htrA_DO"/>
    <property type="match status" value="1"/>
</dbReference>
<keyword evidence="7 17" id="KW-0732">Signal</keyword>
<evidence type="ECO:0000313" key="20">
    <source>
        <dbReference type="Proteomes" id="UP000545386"/>
    </source>
</evidence>
<evidence type="ECO:0000256" key="8">
    <source>
        <dbReference type="ARBA" id="ARBA00022737"/>
    </source>
</evidence>
<keyword evidence="6" id="KW-0645">Protease</keyword>
<dbReference type="EC" id="3.4.21.107" evidence="4"/>
<evidence type="ECO:0000256" key="6">
    <source>
        <dbReference type="ARBA" id="ARBA00022670"/>
    </source>
</evidence>
<feature type="region of interest" description="Disordered" evidence="16">
    <location>
        <begin position="97"/>
        <end position="117"/>
    </location>
</feature>
<feature type="active site" description="Charge relay system" evidence="14">
    <location>
        <position position="168"/>
    </location>
</feature>
<feature type="binding site" evidence="15">
    <location>
        <position position="138"/>
    </location>
    <ligand>
        <name>substrate</name>
    </ligand>
</feature>
<feature type="active site" description="Charge relay system" evidence="14">
    <location>
        <position position="239"/>
    </location>
</feature>
<evidence type="ECO:0000256" key="2">
    <source>
        <dbReference type="ARBA" id="ARBA00004418"/>
    </source>
</evidence>
<dbReference type="InterPro" id="IPR041489">
    <property type="entry name" value="PDZ_6"/>
</dbReference>
<dbReference type="SMART" id="SM00228">
    <property type="entry name" value="PDZ"/>
    <property type="match status" value="2"/>
</dbReference>
<proteinExistence type="inferred from homology"/>
<dbReference type="GO" id="GO:0006508">
    <property type="term" value="P:proteolysis"/>
    <property type="evidence" value="ECO:0007669"/>
    <property type="project" value="UniProtKB-KW"/>
</dbReference>
<evidence type="ECO:0000259" key="18">
    <source>
        <dbReference type="PROSITE" id="PS50106"/>
    </source>
</evidence>